<feature type="signal peptide" evidence="1">
    <location>
        <begin position="1"/>
        <end position="35"/>
    </location>
</feature>
<comment type="caution">
    <text evidence="2">The sequence shown here is derived from an EMBL/GenBank/DDBJ whole genome shotgun (WGS) entry which is preliminary data.</text>
</comment>
<dbReference type="Gene3D" id="2.60.120.200">
    <property type="match status" value="1"/>
</dbReference>
<evidence type="ECO:0000313" key="2">
    <source>
        <dbReference type="EMBL" id="KHF24961.1"/>
    </source>
</evidence>
<name>A0A0B0HC06_SOVGS</name>
<evidence type="ECO:0008006" key="4">
    <source>
        <dbReference type="Google" id="ProtNLM"/>
    </source>
</evidence>
<dbReference type="AlphaFoldDB" id="A0A0B0HC06"/>
<proteinExistence type="predicted"/>
<organism evidence="2 3">
    <name type="scientific">Solemya velum gill symbiont</name>
    <dbReference type="NCBI Taxonomy" id="2340"/>
    <lineage>
        <taxon>Bacteria</taxon>
        <taxon>Pseudomonadati</taxon>
        <taxon>Pseudomonadota</taxon>
        <taxon>Gammaproteobacteria</taxon>
        <taxon>sulfur-oxidizing symbionts</taxon>
    </lineage>
</organism>
<accession>A0A0B0HC06</accession>
<keyword evidence="1" id="KW-0732">Signal</keyword>
<dbReference type="eggNOG" id="ENOG502ZN7B">
    <property type="taxonomic scope" value="Bacteria"/>
</dbReference>
<dbReference type="EMBL" id="JRAA01000002">
    <property type="protein sequence ID" value="KHF24961.1"/>
    <property type="molecule type" value="Genomic_DNA"/>
</dbReference>
<sequence>MNTNLNKIDKRVIPMHIIKFISVILLAAACSQIMAAEVFFDDFEGDDLKEHWEVINPDPDAFIVEEGSLLILSNGNTDPIATGNTPNILKLTNELPSGNWVLSTSFTADFQTEQEAVFLGLYTDNKTYVIVQPRAFHCGNWGNRLCVTVETIKMSKGKPTTFSKRLVWEQGFENFVFDEAAATISQPIEMRIAKEGRKYRAGIQWKVTNAKTKVTTEKWIDLPKFTILRQKGKPAVGIYQVNRNQGETVVNFDWVKLEAAAE</sequence>
<gene>
    <name evidence="2" type="ORF">JV46_08780</name>
</gene>
<evidence type="ECO:0000313" key="3">
    <source>
        <dbReference type="Proteomes" id="UP000030856"/>
    </source>
</evidence>
<evidence type="ECO:0000256" key="1">
    <source>
        <dbReference type="SAM" id="SignalP"/>
    </source>
</evidence>
<feature type="chain" id="PRO_5002073819" description="Beta-xylosidase C-terminal Concanavalin A-like domain-containing protein" evidence="1">
    <location>
        <begin position="36"/>
        <end position="262"/>
    </location>
</feature>
<protein>
    <recommendedName>
        <fullName evidence="4">Beta-xylosidase C-terminal Concanavalin A-like domain-containing protein</fullName>
    </recommendedName>
</protein>
<keyword evidence="3" id="KW-1185">Reference proteome</keyword>
<dbReference type="PROSITE" id="PS51257">
    <property type="entry name" value="PROKAR_LIPOPROTEIN"/>
    <property type="match status" value="1"/>
</dbReference>
<reference evidence="2 3" key="1">
    <citation type="journal article" date="2014" name="BMC Genomics">
        <title>The genome of the intracellular bacterium of the coastal bivalve, Solemya velum: a blueprint for thriving in and out of symbiosis.</title>
        <authorList>
            <person name="Dmytrenko O."/>
            <person name="Russell S.L."/>
            <person name="Loo W.T."/>
            <person name="Fontanez K.M."/>
            <person name="Liao L."/>
            <person name="Roeselers G."/>
            <person name="Sharma R."/>
            <person name="Stewart F.J."/>
            <person name="Newton I.L."/>
            <person name="Woyke T."/>
            <person name="Wu D."/>
            <person name="Lang J.M."/>
            <person name="Eisen J.A."/>
            <person name="Cavanaugh C.M."/>
        </authorList>
    </citation>
    <scope>NUCLEOTIDE SEQUENCE [LARGE SCALE GENOMIC DNA]</scope>
    <source>
        <strain evidence="2 3">WH</strain>
    </source>
</reference>
<dbReference type="Proteomes" id="UP000030856">
    <property type="component" value="Unassembled WGS sequence"/>
</dbReference>
<dbReference type="STRING" id="2340.JV46_08780"/>